<dbReference type="GO" id="GO:0005975">
    <property type="term" value="P:carbohydrate metabolic process"/>
    <property type="evidence" value="ECO:0007669"/>
    <property type="project" value="InterPro"/>
</dbReference>
<reference evidence="7 8" key="1">
    <citation type="submission" date="2017-12" db="EMBL/GenBank/DDBJ databases">
        <title>Anaerobic carbon monoxide metabolism by Pleomorphomonas carboxyditropha sp. nov., a new mesophilic hydrogenogenic carboxidotroph.</title>
        <authorList>
            <person name="Esquivel-Elizondo S."/>
            <person name="Krajmalnik-Brown R."/>
        </authorList>
    </citation>
    <scope>NUCLEOTIDE SEQUENCE [LARGE SCALE GENOMIC DNA]</scope>
    <source>
        <strain evidence="7 8">R5-392</strain>
    </source>
</reference>
<keyword evidence="2 7" id="KW-0378">Hydrolase</keyword>
<dbReference type="PANTHER" id="PTHR43863">
    <property type="entry name" value="HYDROLASE, PUTATIVE (AFU_ORTHOLOGUE AFUA_1G03140)-RELATED"/>
    <property type="match status" value="1"/>
</dbReference>
<dbReference type="InterPro" id="IPR025887">
    <property type="entry name" value="Glyco_hydro_31_N_dom"/>
</dbReference>
<sequence length="851" mass="95148">MTKNALSHTGMTPDFVKTYPGGSLCISAVSDRAFRVRFSPTGPENMPESQILTGDLPPVIPLVRSRDGVTRLELPHVVCELTNASGRLRFLDGDGTLLLAEAERSLIPGLLDDEPIHIAEQAFASPPNERLYGTGCFQDGALDLRGLPRRLTQVNTQISLPFMLSSRGYGLIWHHLGRSELNPPPHRVALAKRAVGKARTATVTTSSGGADVERRTAIFEGEIEITTGGRQAMLLDIGRKMGSRYRVEIDGRTLADHDNFWLPPTTSFFADLTPGRHTVHVEANDTDEPVLHYGPVTDRTVWRSPVTDAIDYVVIAGPSASEVMGGYRQLLGPTPMLPIWAFGYVHCRERFHSSVEIIDTLDEFRRRDLPLDVIVQDWQYWGSHGWNAMRFDEAQYPDPKRLIDEVHRRDARFMLSVWARIDPSSELGKEFARRGYFIEGTDWVDFFNPDAAAFYAQQQEERLRRFGIDAWWQDATEPENDDLAGRMTAAGRGEHVQLAYPLEVTRAVSDSWRAALPDTRALILTRSAFLGQHQYPAFTWSGDVGNDWATLANQIAAGLNMAAAGYAYWTVDAGGFFRPGPGQYDDPAYRERFLRWFQYATFLPMQRVHGFETDTEFWRYGEKVEAVSRAYLELRYRLLPYIYSTAAETAETGVPMMRPLVFDFAADPRALDEVHSYMFGRTLHVAPVLAEGAESWPVYLPGAEGGWFDVWSGDHRVGGRTHDVPSPLDRIPLHARAGSILPVGPVIQSTAGMTRETLTLYVFPGHDGALELYEDDGLSLGHERGEWARIPVRWNDREGTLQIGACQGSYPGMPRVRHLTICRVRPGVSPMTSTTGVVVEYRGAPITVSLE</sequence>
<dbReference type="CDD" id="cd14752">
    <property type="entry name" value="GH31_N"/>
    <property type="match status" value="1"/>
</dbReference>
<dbReference type="SUPFAM" id="SSF51445">
    <property type="entry name" value="(Trans)glycosidases"/>
    <property type="match status" value="1"/>
</dbReference>
<evidence type="ECO:0000256" key="2">
    <source>
        <dbReference type="RuleBase" id="RU361185"/>
    </source>
</evidence>
<evidence type="ECO:0000259" key="5">
    <source>
        <dbReference type="Pfam" id="PF17137"/>
    </source>
</evidence>
<evidence type="ECO:0000256" key="1">
    <source>
        <dbReference type="ARBA" id="ARBA00007806"/>
    </source>
</evidence>
<dbReference type="PANTHER" id="PTHR43863:SF2">
    <property type="entry name" value="MALTASE-GLUCOAMYLASE"/>
    <property type="match status" value="1"/>
</dbReference>
<feature type="domain" description="Glycoside hydrolase family 31 N-terminal" evidence="4">
    <location>
        <begin position="24"/>
        <end position="180"/>
    </location>
</feature>
<evidence type="ECO:0000313" key="8">
    <source>
        <dbReference type="Proteomes" id="UP000233491"/>
    </source>
</evidence>
<dbReference type="EMBL" id="PJNW01000014">
    <property type="protein sequence ID" value="PKR87974.1"/>
    <property type="molecule type" value="Genomic_DNA"/>
</dbReference>
<dbReference type="Gene3D" id="3.20.20.80">
    <property type="entry name" value="Glycosidases"/>
    <property type="match status" value="1"/>
</dbReference>
<dbReference type="InterPro" id="IPR000322">
    <property type="entry name" value="Glyco_hydro_31_TIM"/>
</dbReference>
<dbReference type="Proteomes" id="UP000233491">
    <property type="component" value="Unassembled WGS sequence"/>
</dbReference>
<comment type="similarity">
    <text evidence="1 2">Belongs to the glycosyl hydrolase 31 family.</text>
</comment>
<evidence type="ECO:0000259" key="6">
    <source>
        <dbReference type="Pfam" id="PF21365"/>
    </source>
</evidence>
<comment type="caution">
    <text evidence="7">The sequence shown here is derived from an EMBL/GenBank/DDBJ whole genome shotgun (WGS) entry which is preliminary data.</text>
</comment>
<dbReference type="InterPro" id="IPR051816">
    <property type="entry name" value="Glycosyl_Hydrolase_31"/>
</dbReference>
<dbReference type="InterPro" id="IPR033403">
    <property type="entry name" value="DUF5110"/>
</dbReference>
<dbReference type="GO" id="GO:0004553">
    <property type="term" value="F:hydrolase activity, hydrolyzing O-glycosyl compounds"/>
    <property type="evidence" value="ECO:0007669"/>
    <property type="project" value="InterPro"/>
</dbReference>
<evidence type="ECO:0000259" key="4">
    <source>
        <dbReference type="Pfam" id="PF13802"/>
    </source>
</evidence>
<dbReference type="GO" id="GO:0030246">
    <property type="term" value="F:carbohydrate binding"/>
    <property type="evidence" value="ECO:0007669"/>
    <property type="project" value="InterPro"/>
</dbReference>
<feature type="domain" description="DUF5110" evidence="5">
    <location>
        <begin position="757"/>
        <end position="821"/>
    </location>
</feature>
<gene>
    <name evidence="7" type="ORF">CXZ10_16040</name>
</gene>
<dbReference type="Gene3D" id="2.60.40.1180">
    <property type="entry name" value="Golgi alpha-mannosidase II"/>
    <property type="match status" value="2"/>
</dbReference>
<keyword evidence="2" id="KW-0326">Glycosidase</keyword>
<dbReference type="OrthoDB" id="176168at2"/>
<dbReference type="InterPro" id="IPR011013">
    <property type="entry name" value="Gal_mutarotase_sf_dom"/>
</dbReference>
<organism evidence="7 8">
    <name type="scientific">Pleomorphomonas diazotrophica</name>
    <dbReference type="NCBI Taxonomy" id="1166257"/>
    <lineage>
        <taxon>Bacteria</taxon>
        <taxon>Pseudomonadati</taxon>
        <taxon>Pseudomonadota</taxon>
        <taxon>Alphaproteobacteria</taxon>
        <taxon>Hyphomicrobiales</taxon>
        <taxon>Pleomorphomonadaceae</taxon>
        <taxon>Pleomorphomonas</taxon>
    </lineage>
</organism>
<name>A0A1I4RYG7_9HYPH</name>
<dbReference type="AlphaFoldDB" id="A0A1I4RYG7"/>
<evidence type="ECO:0000259" key="3">
    <source>
        <dbReference type="Pfam" id="PF01055"/>
    </source>
</evidence>
<proteinExistence type="inferred from homology"/>
<dbReference type="CDD" id="cd06591">
    <property type="entry name" value="GH31_xylosidase_XylS"/>
    <property type="match status" value="1"/>
</dbReference>
<accession>A0A1I4RYG7</accession>
<dbReference type="Pfam" id="PF17137">
    <property type="entry name" value="DUF5110"/>
    <property type="match status" value="1"/>
</dbReference>
<dbReference type="InterPro" id="IPR048395">
    <property type="entry name" value="Glyco_hydro_31_C"/>
</dbReference>
<dbReference type="SUPFAM" id="SSF51011">
    <property type="entry name" value="Glycosyl hydrolase domain"/>
    <property type="match status" value="1"/>
</dbReference>
<feature type="domain" description="Glycoside hydrolase family 31 TIM barrel" evidence="3">
    <location>
        <begin position="334"/>
        <end position="644"/>
    </location>
</feature>
<dbReference type="Pfam" id="PF21365">
    <property type="entry name" value="Glyco_hydro_31_3rd"/>
    <property type="match status" value="1"/>
</dbReference>
<feature type="domain" description="Glycosyl hydrolase family 31 C-terminal" evidence="6">
    <location>
        <begin position="653"/>
        <end position="741"/>
    </location>
</feature>
<dbReference type="InterPro" id="IPR017853">
    <property type="entry name" value="GH"/>
</dbReference>
<keyword evidence="8" id="KW-1185">Reference proteome</keyword>
<dbReference type="RefSeq" id="WP_101290377.1">
    <property type="nucleotide sequence ID" value="NZ_PJNW01000014.1"/>
</dbReference>
<dbReference type="InterPro" id="IPR013780">
    <property type="entry name" value="Glyco_hydro_b"/>
</dbReference>
<dbReference type="Gene3D" id="2.60.40.1760">
    <property type="entry name" value="glycosyl hydrolase (family 31)"/>
    <property type="match status" value="1"/>
</dbReference>
<dbReference type="SUPFAM" id="SSF74650">
    <property type="entry name" value="Galactose mutarotase-like"/>
    <property type="match status" value="1"/>
</dbReference>
<dbReference type="Pfam" id="PF01055">
    <property type="entry name" value="Glyco_hydro_31_2nd"/>
    <property type="match status" value="1"/>
</dbReference>
<dbReference type="Pfam" id="PF13802">
    <property type="entry name" value="Gal_mutarotas_2"/>
    <property type="match status" value="1"/>
</dbReference>
<protein>
    <submittedName>
        <fullName evidence="7">Glycoside hydrolase family 31</fullName>
    </submittedName>
</protein>
<evidence type="ECO:0000313" key="7">
    <source>
        <dbReference type="EMBL" id="PKR87974.1"/>
    </source>
</evidence>